<evidence type="ECO:0000256" key="4">
    <source>
        <dbReference type="SAM" id="MobiDB-lite"/>
    </source>
</evidence>
<keyword evidence="3" id="KW-0325">Glycoprotein</keyword>
<proteinExistence type="predicted"/>
<dbReference type="InterPro" id="IPR052444">
    <property type="entry name" value="Spz/Toll_ligand-like"/>
</dbReference>
<dbReference type="Pfam" id="PF16077">
    <property type="entry name" value="Spaetzle"/>
    <property type="match status" value="1"/>
</dbReference>
<keyword evidence="2" id="KW-1015">Disulfide bond</keyword>
<evidence type="ECO:0000256" key="1">
    <source>
        <dbReference type="ARBA" id="ARBA00022729"/>
    </source>
</evidence>
<dbReference type="InterPro" id="IPR029034">
    <property type="entry name" value="Cystine-knot_cytokine"/>
</dbReference>
<dbReference type="PANTHER" id="PTHR23199:SF12">
    <property type="entry name" value="NEUROTROPHIN 1-RELATED"/>
    <property type="match status" value="1"/>
</dbReference>
<dbReference type="GO" id="GO:0005615">
    <property type="term" value="C:extracellular space"/>
    <property type="evidence" value="ECO:0007669"/>
    <property type="project" value="UniProtKB-ARBA"/>
</dbReference>
<dbReference type="PANTHER" id="PTHR23199">
    <property type="entry name" value="NEUROTROPHIN 1-RELATED"/>
    <property type="match status" value="1"/>
</dbReference>
<evidence type="ECO:0000256" key="2">
    <source>
        <dbReference type="ARBA" id="ARBA00023157"/>
    </source>
</evidence>
<feature type="region of interest" description="Disordered" evidence="4">
    <location>
        <begin position="1"/>
        <end position="20"/>
    </location>
</feature>
<dbReference type="EnsemblMetazoa" id="AFAF012135-RA">
    <property type="protein sequence ID" value="AFAF012135-PA"/>
    <property type="gene ID" value="AFAF012135"/>
</dbReference>
<dbReference type="STRING" id="69004.A0A182QKM4"/>
<dbReference type="VEuPathDB" id="VectorBase:AFAF012135"/>
<feature type="domain" description="Spaetzle" evidence="5">
    <location>
        <begin position="249"/>
        <end position="338"/>
    </location>
</feature>
<protein>
    <recommendedName>
        <fullName evidence="5">Spaetzle domain-containing protein</fullName>
    </recommendedName>
</protein>
<dbReference type="Proteomes" id="UP000075886">
    <property type="component" value="Unassembled WGS sequence"/>
</dbReference>
<dbReference type="SUPFAM" id="SSF57501">
    <property type="entry name" value="Cystine-knot cytokines"/>
    <property type="match status" value="1"/>
</dbReference>
<reference evidence="6" key="2">
    <citation type="submission" date="2020-05" db="UniProtKB">
        <authorList>
            <consortium name="EnsemblMetazoa"/>
        </authorList>
    </citation>
    <scope>IDENTIFICATION</scope>
    <source>
        <strain evidence="6">FAR1</strain>
    </source>
</reference>
<evidence type="ECO:0000256" key="3">
    <source>
        <dbReference type="ARBA" id="ARBA00023180"/>
    </source>
</evidence>
<evidence type="ECO:0000313" key="7">
    <source>
        <dbReference type="Proteomes" id="UP000075886"/>
    </source>
</evidence>
<name>A0A182QKM4_9DIPT</name>
<accession>A0A182QKM4</accession>
<evidence type="ECO:0000259" key="5">
    <source>
        <dbReference type="Pfam" id="PF16077"/>
    </source>
</evidence>
<feature type="region of interest" description="Disordered" evidence="4">
    <location>
        <begin position="96"/>
        <end position="133"/>
    </location>
</feature>
<organism evidence="6 7">
    <name type="scientific">Anopheles farauti</name>
    <dbReference type="NCBI Taxonomy" id="69004"/>
    <lineage>
        <taxon>Eukaryota</taxon>
        <taxon>Metazoa</taxon>
        <taxon>Ecdysozoa</taxon>
        <taxon>Arthropoda</taxon>
        <taxon>Hexapoda</taxon>
        <taxon>Insecta</taxon>
        <taxon>Pterygota</taxon>
        <taxon>Neoptera</taxon>
        <taxon>Endopterygota</taxon>
        <taxon>Diptera</taxon>
        <taxon>Nematocera</taxon>
        <taxon>Culicoidea</taxon>
        <taxon>Culicidae</taxon>
        <taxon>Anophelinae</taxon>
        <taxon>Anopheles</taxon>
    </lineage>
</organism>
<sequence length="347" mass="39235">MRLERKPAINPQSKGPYFGAHRSQNRMASSRRAGPALLILFTFQLCIVTLHADTPAFGPLIRERSRRIRERTSEEELNTTIGRIYRKDLLTIPTAKDDESEETVPTHPHLDLATRSSTGHSRGRQPIDSKDALDPEKPVVVRLEDGSLSLTFSKMFVPVLPPAPVDEHPAIKVPDDILVLRVAKNASIGAGKDGNGTDMFEKDSYPADYPFEALEKILKENQHIYDAAFDKHLKLDDLKTRISSPSDEYLCSSERRLEYPTYNQKSNNMIVNMPGFFQGIMMEFCHGTGEVCSNSNTDSEHELRCEQVYSQFSVFTLPQNEKELKRVELKFPSCCKCKHVPKARGNK</sequence>
<dbReference type="GO" id="GO:0008083">
    <property type="term" value="F:growth factor activity"/>
    <property type="evidence" value="ECO:0007669"/>
    <property type="project" value="TreeGrafter"/>
</dbReference>
<dbReference type="GO" id="GO:0045087">
    <property type="term" value="P:innate immune response"/>
    <property type="evidence" value="ECO:0007669"/>
    <property type="project" value="TreeGrafter"/>
</dbReference>
<dbReference type="EMBL" id="AXCN02001396">
    <property type="status" value="NOT_ANNOTATED_CDS"/>
    <property type="molecule type" value="Genomic_DNA"/>
</dbReference>
<dbReference type="AlphaFoldDB" id="A0A182QKM4"/>
<evidence type="ECO:0000313" key="6">
    <source>
        <dbReference type="EnsemblMetazoa" id="AFAF012135-PA"/>
    </source>
</evidence>
<reference evidence="7" key="1">
    <citation type="submission" date="2014-01" db="EMBL/GenBank/DDBJ databases">
        <title>The Genome Sequence of Anopheles farauti FAR1 (V2).</title>
        <authorList>
            <consortium name="The Broad Institute Genomics Platform"/>
            <person name="Neafsey D.E."/>
            <person name="Besansky N."/>
            <person name="Howell P."/>
            <person name="Walton C."/>
            <person name="Young S.K."/>
            <person name="Zeng Q."/>
            <person name="Gargeya S."/>
            <person name="Fitzgerald M."/>
            <person name="Haas B."/>
            <person name="Abouelleil A."/>
            <person name="Allen A.W."/>
            <person name="Alvarado L."/>
            <person name="Arachchi H.M."/>
            <person name="Berlin A.M."/>
            <person name="Chapman S.B."/>
            <person name="Gainer-Dewar J."/>
            <person name="Goldberg J."/>
            <person name="Griggs A."/>
            <person name="Gujja S."/>
            <person name="Hansen M."/>
            <person name="Howarth C."/>
            <person name="Imamovic A."/>
            <person name="Ireland A."/>
            <person name="Larimer J."/>
            <person name="McCowan C."/>
            <person name="Murphy C."/>
            <person name="Pearson M."/>
            <person name="Poon T.W."/>
            <person name="Priest M."/>
            <person name="Roberts A."/>
            <person name="Saif S."/>
            <person name="Shea T."/>
            <person name="Sisk P."/>
            <person name="Sykes S."/>
            <person name="Wortman J."/>
            <person name="Nusbaum C."/>
            <person name="Birren B."/>
        </authorList>
    </citation>
    <scope>NUCLEOTIDE SEQUENCE [LARGE SCALE GENOMIC DNA]</scope>
    <source>
        <strain evidence="7">FAR1</strain>
    </source>
</reference>
<dbReference type="InterPro" id="IPR032104">
    <property type="entry name" value="Spaetzle"/>
</dbReference>
<dbReference type="GO" id="GO:0005121">
    <property type="term" value="F:Toll binding"/>
    <property type="evidence" value="ECO:0007669"/>
    <property type="project" value="TreeGrafter"/>
</dbReference>
<dbReference type="Gene3D" id="2.10.90.10">
    <property type="entry name" value="Cystine-knot cytokines"/>
    <property type="match status" value="1"/>
</dbReference>
<keyword evidence="1" id="KW-0732">Signal</keyword>
<dbReference type="GO" id="GO:0021556">
    <property type="term" value="P:central nervous system formation"/>
    <property type="evidence" value="ECO:0007669"/>
    <property type="project" value="TreeGrafter"/>
</dbReference>
<keyword evidence="7" id="KW-1185">Reference proteome</keyword>